<protein>
    <submittedName>
        <fullName evidence="2">Uncharacterized protein</fullName>
    </submittedName>
</protein>
<reference evidence="2 3" key="1">
    <citation type="submission" date="2019-02" db="EMBL/GenBank/DDBJ databases">
        <title>Genome sequencing of the rare red list fungi Antrodiella citrinella (Flaviporus citrinellus).</title>
        <authorList>
            <person name="Buettner E."/>
            <person name="Kellner H."/>
        </authorList>
    </citation>
    <scope>NUCLEOTIDE SEQUENCE [LARGE SCALE GENOMIC DNA]</scope>
    <source>
        <strain evidence="2 3">DSM 108506</strain>
    </source>
</reference>
<evidence type="ECO:0000313" key="3">
    <source>
        <dbReference type="Proteomes" id="UP000308730"/>
    </source>
</evidence>
<evidence type="ECO:0000313" key="2">
    <source>
        <dbReference type="EMBL" id="THH31328.1"/>
    </source>
</evidence>
<dbReference type="Proteomes" id="UP000308730">
    <property type="component" value="Unassembled WGS sequence"/>
</dbReference>
<dbReference type="AlphaFoldDB" id="A0A4S4N0R5"/>
<keyword evidence="3" id="KW-1185">Reference proteome</keyword>
<feature type="compositionally biased region" description="Pro residues" evidence="1">
    <location>
        <begin position="1"/>
        <end position="12"/>
    </location>
</feature>
<gene>
    <name evidence="2" type="ORF">EUX98_g2860</name>
</gene>
<organism evidence="2 3">
    <name type="scientific">Antrodiella citrinella</name>
    <dbReference type="NCBI Taxonomy" id="2447956"/>
    <lineage>
        <taxon>Eukaryota</taxon>
        <taxon>Fungi</taxon>
        <taxon>Dikarya</taxon>
        <taxon>Basidiomycota</taxon>
        <taxon>Agaricomycotina</taxon>
        <taxon>Agaricomycetes</taxon>
        <taxon>Polyporales</taxon>
        <taxon>Steccherinaceae</taxon>
        <taxon>Antrodiella</taxon>
    </lineage>
</organism>
<evidence type="ECO:0000256" key="1">
    <source>
        <dbReference type="SAM" id="MobiDB-lite"/>
    </source>
</evidence>
<accession>A0A4S4N0R5</accession>
<dbReference type="EMBL" id="SGPM01000050">
    <property type="protein sequence ID" value="THH31328.1"/>
    <property type="molecule type" value="Genomic_DNA"/>
</dbReference>
<proteinExistence type="predicted"/>
<name>A0A4S4N0R5_9APHY</name>
<comment type="caution">
    <text evidence="2">The sequence shown here is derived from an EMBL/GenBank/DDBJ whole genome shotgun (WGS) entry which is preliminary data.</text>
</comment>
<feature type="region of interest" description="Disordered" evidence="1">
    <location>
        <begin position="1"/>
        <end position="50"/>
    </location>
</feature>
<sequence>MSYKPVTPPPSSPIARAPTPGGPPYVNRDPEPASPGLSRAPWRRLGEPDSGQQTLRVALLHIVEDSEKLRHLKPHVQNDFELFLLQHFRPEGSDHVIQLAKFREYADMCLLENLRHEDPSGGSDPDTTRLRYMERISATLDAPTVILGMPPNAGLNDTRRTDDAYSYMDKHILGTAYTLRLTGNDALEASHMLIATPKDVSPQAPWIPIPEYEIDMEGVDVVYLLDRTSTALVDRSTGEELLVIDVQLPEGR</sequence>